<sequence length="234" mass="26889">MSNKSCIFAAYFQLGDVNTIPQLSSIEFEKRPEGGESLPGWRARDGRMPAWHPRNDTTSGAKWLVTHQANSNVIPKSDIFQPAIFAEESPSKYSESARPLFMQCCPDLEFSRHALQNIHRGGIILGNKQIMNWSESGNYRPLHVAREEPEFHPIRIISLGAFPGSFVTEHIAIYNRDIVYRHWVSSSTDPRMRKRTMLNIIGPSNLIRFEMRNLNTRKSETLLELVYLCDWMLP</sequence>
<evidence type="ECO:0000256" key="1">
    <source>
        <dbReference type="SAM" id="MobiDB-lite"/>
    </source>
</evidence>
<feature type="region of interest" description="Disordered" evidence="1">
    <location>
        <begin position="30"/>
        <end position="49"/>
    </location>
</feature>
<dbReference type="RefSeq" id="XP_010758967.1">
    <property type="nucleotide sequence ID" value="XM_010760665.1"/>
</dbReference>
<dbReference type="VEuPathDB" id="FungiDB:PADG_11502"/>
<name>A0A0A0HW93_PARBD</name>
<dbReference type="InParanoid" id="A0A0A0HW93"/>
<reference evidence="2 3" key="1">
    <citation type="journal article" date="2011" name="PLoS Genet.">
        <title>Comparative genomic analysis of human fungal pathogens causing paracoccidioidomycosis.</title>
        <authorList>
            <person name="Desjardins C.A."/>
            <person name="Champion M.D."/>
            <person name="Holder J.W."/>
            <person name="Muszewska A."/>
            <person name="Goldberg J."/>
            <person name="Bailao A.M."/>
            <person name="Brigido M.M."/>
            <person name="Ferreira M.E."/>
            <person name="Garcia A.M."/>
            <person name="Grynberg M."/>
            <person name="Gujja S."/>
            <person name="Heiman D.I."/>
            <person name="Henn M.R."/>
            <person name="Kodira C.D."/>
            <person name="Leon-Narvaez H."/>
            <person name="Longo L.V."/>
            <person name="Ma L.J."/>
            <person name="Malavazi I."/>
            <person name="Matsuo A.L."/>
            <person name="Morais F.V."/>
            <person name="Pereira M."/>
            <person name="Rodriguez-Brito S."/>
            <person name="Sakthikumar S."/>
            <person name="Salem-Izacc S.M."/>
            <person name="Sykes S.M."/>
            <person name="Teixeira M.M."/>
            <person name="Vallejo M.C."/>
            <person name="Walter M.E."/>
            <person name="Yandava C."/>
            <person name="Young S."/>
            <person name="Zeng Q."/>
            <person name="Zucker J."/>
            <person name="Felipe M.S."/>
            <person name="Goldman G.H."/>
            <person name="Haas B.J."/>
            <person name="McEwen J.G."/>
            <person name="Nino-Vega G."/>
            <person name="Puccia R."/>
            <person name="San-Blas G."/>
            <person name="Soares C.M."/>
            <person name="Birren B.W."/>
            <person name="Cuomo C.A."/>
        </authorList>
    </citation>
    <scope>NUCLEOTIDE SEQUENCE [LARGE SCALE GENOMIC DNA]</scope>
    <source>
        <strain evidence="2 3">Pb18</strain>
    </source>
</reference>
<dbReference type="HOGENOM" id="CLU_1185334_0_0_1"/>
<dbReference type="Proteomes" id="UP000001628">
    <property type="component" value="Unassembled WGS sequence"/>
</dbReference>
<dbReference type="GeneID" id="22587399"/>
<dbReference type="AlphaFoldDB" id="A0A0A0HW93"/>
<evidence type="ECO:0000313" key="3">
    <source>
        <dbReference type="Proteomes" id="UP000001628"/>
    </source>
</evidence>
<proteinExistence type="predicted"/>
<dbReference type="KEGG" id="pbn:PADG_11502"/>
<dbReference type="EMBL" id="KN275959">
    <property type="protein sequence ID" value="KGM92311.1"/>
    <property type="molecule type" value="Genomic_DNA"/>
</dbReference>
<protein>
    <submittedName>
        <fullName evidence="2">Uncharacterized protein</fullName>
    </submittedName>
</protein>
<organism evidence="2 3">
    <name type="scientific">Paracoccidioides brasiliensis (strain Pb18)</name>
    <dbReference type="NCBI Taxonomy" id="502780"/>
    <lineage>
        <taxon>Eukaryota</taxon>
        <taxon>Fungi</taxon>
        <taxon>Dikarya</taxon>
        <taxon>Ascomycota</taxon>
        <taxon>Pezizomycotina</taxon>
        <taxon>Eurotiomycetes</taxon>
        <taxon>Eurotiomycetidae</taxon>
        <taxon>Onygenales</taxon>
        <taxon>Ajellomycetaceae</taxon>
        <taxon>Paracoccidioides</taxon>
    </lineage>
</organism>
<keyword evidence="3" id="KW-1185">Reference proteome</keyword>
<gene>
    <name evidence="2" type="ORF">PADG_11502</name>
</gene>
<accession>A0A0A0HW93</accession>
<evidence type="ECO:0000313" key="2">
    <source>
        <dbReference type="EMBL" id="KGM92311.1"/>
    </source>
</evidence>